<accession>A0A7I9VR81</accession>
<evidence type="ECO:0000256" key="6">
    <source>
        <dbReference type="ARBA" id="ARBA00022989"/>
    </source>
</evidence>
<sequence length="294" mass="30682">MDFFLQLVVNGVVVGSIYALVALGFVVIYKSSSILNFAQGEFLMLGAYVCLGVMASSAPFWAAALLTLAFSVVLGLLLERVALRPMIGEPVISVIMLTLGLSAVLRAVVQGIWGTDTRPFPPIFPSEPVHLGPFPVSQGYLWSVGSVSVLLVAFAVFFKYSRPGIAMRATAFSQQVALSMGISVRHIFALSWSIAAVVSAIGGILLGAVRGGVDGSLAVFGLKVVPVVILGGLDSVLGAIVGGISIGILENLSGGYLDPVFGGGVKEVAPFVALVLILMVKPYGLFGKIKIERV</sequence>
<feature type="transmembrane region" description="Helical" evidence="9">
    <location>
        <begin position="6"/>
        <end position="27"/>
    </location>
</feature>
<dbReference type="InterPro" id="IPR052157">
    <property type="entry name" value="BCAA_transport_permease"/>
</dbReference>
<comment type="similarity">
    <text evidence="8">Belongs to the binding-protein-dependent transport system permease family. LivHM subfamily.</text>
</comment>
<evidence type="ECO:0000256" key="3">
    <source>
        <dbReference type="ARBA" id="ARBA00022475"/>
    </source>
</evidence>
<comment type="subcellular location">
    <subcellularLocation>
        <location evidence="1">Cell membrane</location>
        <topology evidence="1">Multi-pass membrane protein</topology>
    </subcellularLocation>
</comment>
<feature type="transmembrane region" description="Helical" evidence="9">
    <location>
        <begin position="225"/>
        <end position="248"/>
    </location>
</feature>
<evidence type="ECO:0000256" key="5">
    <source>
        <dbReference type="ARBA" id="ARBA00022970"/>
    </source>
</evidence>
<protein>
    <submittedName>
        <fullName evidence="10">Branched-chain amino acid ABC transporter permease</fullName>
    </submittedName>
</protein>
<name>A0A7I9VR81_9BACT</name>
<dbReference type="PANTHER" id="PTHR11795">
    <property type="entry name" value="BRANCHED-CHAIN AMINO ACID TRANSPORT SYSTEM PERMEASE PROTEIN LIVH"/>
    <property type="match status" value="1"/>
</dbReference>
<keyword evidence="4 9" id="KW-0812">Transmembrane</keyword>
<comment type="caution">
    <text evidence="10">The sequence shown here is derived from an EMBL/GenBank/DDBJ whole genome shotgun (WGS) entry which is preliminary data.</text>
</comment>
<evidence type="ECO:0000256" key="8">
    <source>
        <dbReference type="ARBA" id="ARBA00037998"/>
    </source>
</evidence>
<dbReference type="Pfam" id="PF02653">
    <property type="entry name" value="BPD_transp_2"/>
    <property type="match status" value="1"/>
</dbReference>
<keyword evidence="7 9" id="KW-0472">Membrane</keyword>
<proteinExistence type="inferred from homology"/>
<evidence type="ECO:0000256" key="4">
    <source>
        <dbReference type="ARBA" id="ARBA00022692"/>
    </source>
</evidence>
<keyword evidence="6 9" id="KW-1133">Transmembrane helix</keyword>
<evidence type="ECO:0000256" key="9">
    <source>
        <dbReference type="SAM" id="Phobius"/>
    </source>
</evidence>
<dbReference type="GO" id="GO:0005886">
    <property type="term" value="C:plasma membrane"/>
    <property type="evidence" value="ECO:0007669"/>
    <property type="project" value="UniProtKB-SubCell"/>
</dbReference>
<keyword evidence="5" id="KW-0029">Amino-acid transport</keyword>
<evidence type="ECO:0000256" key="7">
    <source>
        <dbReference type="ARBA" id="ARBA00023136"/>
    </source>
</evidence>
<dbReference type="AlphaFoldDB" id="A0A7I9VR81"/>
<keyword evidence="3" id="KW-1003">Cell membrane</keyword>
<feature type="transmembrane region" description="Helical" evidence="9">
    <location>
        <begin position="140"/>
        <end position="158"/>
    </location>
</feature>
<reference evidence="11" key="1">
    <citation type="journal article" date="2020" name="Appl. Environ. Microbiol.">
        <title>Diazotrophic Anaeromyxobacter Isolates from Soils.</title>
        <authorList>
            <person name="Masuda Y."/>
            <person name="Yamanaka H."/>
            <person name="Xu Z.X."/>
            <person name="Shiratori Y."/>
            <person name="Aono T."/>
            <person name="Amachi S."/>
            <person name="Senoo K."/>
            <person name="Itoh H."/>
        </authorList>
    </citation>
    <scope>NUCLEOTIDE SEQUENCE [LARGE SCALE GENOMIC DNA]</scope>
    <source>
        <strain evidence="11">R267</strain>
    </source>
</reference>
<evidence type="ECO:0000313" key="10">
    <source>
        <dbReference type="EMBL" id="GEJ58589.1"/>
    </source>
</evidence>
<feature type="transmembrane region" description="Helical" evidence="9">
    <location>
        <begin position="60"/>
        <end position="78"/>
    </location>
</feature>
<dbReference type="RefSeq" id="WP_176067287.1">
    <property type="nucleotide sequence ID" value="NZ_BJTG01000008.1"/>
</dbReference>
<dbReference type="Proteomes" id="UP000503640">
    <property type="component" value="Unassembled WGS sequence"/>
</dbReference>
<feature type="transmembrane region" description="Helical" evidence="9">
    <location>
        <begin position="190"/>
        <end position="213"/>
    </location>
</feature>
<evidence type="ECO:0000313" key="11">
    <source>
        <dbReference type="Proteomes" id="UP000503640"/>
    </source>
</evidence>
<keyword evidence="11" id="KW-1185">Reference proteome</keyword>
<dbReference type="PANTHER" id="PTHR11795:SF451">
    <property type="entry name" value="ABC TRANSPORTER PERMEASE PROTEIN"/>
    <property type="match status" value="1"/>
</dbReference>
<dbReference type="EMBL" id="BJTG01000008">
    <property type="protein sequence ID" value="GEJ58589.1"/>
    <property type="molecule type" value="Genomic_DNA"/>
</dbReference>
<feature type="transmembrane region" description="Helical" evidence="9">
    <location>
        <begin position="90"/>
        <end position="113"/>
    </location>
</feature>
<keyword evidence="2" id="KW-0813">Transport</keyword>
<dbReference type="GO" id="GO:0022857">
    <property type="term" value="F:transmembrane transporter activity"/>
    <property type="evidence" value="ECO:0007669"/>
    <property type="project" value="InterPro"/>
</dbReference>
<organism evidence="10 11">
    <name type="scientific">Anaeromyxobacter diazotrophicus</name>
    <dbReference type="NCBI Taxonomy" id="2590199"/>
    <lineage>
        <taxon>Bacteria</taxon>
        <taxon>Pseudomonadati</taxon>
        <taxon>Myxococcota</taxon>
        <taxon>Myxococcia</taxon>
        <taxon>Myxococcales</taxon>
        <taxon>Cystobacterineae</taxon>
        <taxon>Anaeromyxobacteraceae</taxon>
        <taxon>Anaeromyxobacter</taxon>
    </lineage>
</organism>
<gene>
    <name evidence="10" type="ORF">AMYX_33300</name>
</gene>
<evidence type="ECO:0000256" key="2">
    <source>
        <dbReference type="ARBA" id="ARBA00022448"/>
    </source>
</evidence>
<evidence type="ECO:0000256" key="1">
    <source>
        <dbReference type="ARBA" id="ARBA00004651"/>
    </source>
</evidence>
<dbReference type="GO" id="GO:0006865">
    <property type="term" value="P:amino acid transport"/>
    <property type="evidence" value="ECO:0007669"/>
    <property type="project" value="UniProtKB-KW"/>
</dbReference>
<dbReference type="InterPro" id="IPR001851">
    <property type="entry name" value="ABC_transp_permease"/>
</dbReference>
<dbReference type="CDD" id="cd06582">
    <property type="entry name" value="TM_PBP1_LivH_like"/>
    <property type="match status" value="1"/>
</dbReference>